<feature type="compositionally biased region" description="Basic and acidic residues" evidence="1">
    <location>
        <begin position="215"/>
        <end position="229"/>
    </location>
</feature>
<gene>
    <name evidence="2" type="ORF">UFOVP594_27</name>
</gene>
<feature type="compositionally biased region" description="Acidic residues" evidence="1">
    <location>
        <begin position="230"/>
        <end position="240"/>
    </location>
</feature>
<dbReference type="EMBL" id="LR796572">
    <property type="protein sequence ID" value="CAB4151663.1"/>
    <property type="molecule type" value="Genomic_DNA"/>
</dbReference>
<accession>A0A6J5N2U9</accession>
<protein>
    <recommendedName>
        <fullName evidence="3">Prohead protease</fullName>
    </recommendedName>
</protein>
<feature type="region of interest" description="Disordered" evidence="1">
    <location>
        <begin position="195"/>
        <end position="240"/>
    </location>
</feature>
<name>A0A6J5N2U9_9CAUD</name>
<proteinExistence type="predicted"/>
<sequence>MNQSLKMTDAMYNDLVKVIGEIGVKTFFDSMKSAKGEDTGTFEIIITTENVDRMGEVIKADGWETENYMKNPIVLWGHNYSLLPVGITDSLEKTVNGQLIARGRFAPADANPMGQQLRRLYDLGLQRASSVGFIPKEYEGNLITKAELLEWSFVTVPANPHALTLLADTDISINEMIQKGFIGAKEADVVIDEPEPVVDEDPAPVADPVDPPADEETKPDEVVPPKDDEEKPADEITDSEEKEFVVQKEMTFAVSNLKDAVSVLEGLIQKGLEHRGNQSPIDDSSLSDEEKKHYADYVKSRKVLQLAATVIGDVLAQARHQRIIK</sequence>
<reference evidence="2" key="1">
    <citation type="submission" date="2020-04" db="EMBL/GenBank/DDBJ databases">
        <authorList>
            <person name="Chiriac C."/>
            <person name="Salcher M."/>
            <person name="Ghai R."/>
            <person name="Kavagutti S V."/>
        </authorList>
    </citation>
    <scope>NUCLEOTIDE SEQUENCE</scope>
</reference>
<evidence type="ECO:0000313" key="2">
    <source>
        <dbReference type="EMBL" id="CAB4151663.1"/>
    </source>
</evidence>
<organism evidence="2">
    <name type="scientific">uncultured Caudovirales phage</name>
    <dbReference type="NCBI Taxonomy" id="2100421"/>
    <lineage>
        <taxon>Viruses</taxon>
        <taxon>Duplodnaviria</taxon>
        <taxon>Heunggongvirae</taxon>
        <taxon>Uroviricota</taxon>
        <taxon>Caudoviricetes</taxon>
        <taxon>Peduoviridae</taxon>
        <taxon>Maltschvirus</taxon>
        <taxon>Maltschvirus maltsch</taxon>
    </lineage>
</organism>
<evidence type="ECO:0008006" key="3">
    <source>
        <dbReference type="Google" id="ProtNLM"/>
    </source>
</evidence>
<evidence type="ECO:0000256" key="1">
    <source>
        <dbReference type="SAM" id="MobiDB-lite"/>
    </source>
</evidence>